<keyword evidence="2" id="KW-1185">Reference proteome</keyword>
<dbReference type="EMBL" id="VUJX02000007">
    <property type="protein sequence ID" value="KAL0933597.1"/>
    <property type="molecule type" value="Genomic_DNA"/>
</dbReference>
<reference evidence="1 2" key="1">
    <citation type="journal article" date="2020" name="Phytopathology">
        <title>Genome Sequence Resources of Colletotrichum truncatum, C. plurivorum, C. musicola, and C. sojae: Four Species Pathogenic to Soybean (Glycine max).</title>
        <authorList>
            <person name="Rogerio F."/>
            <person name="Boufleur T.R."/>
            <person name="Ciampi-Guillardi M."/>
            <person name="Sukno S.A."/>
            <person name="Thon M.R."/>
            <person name="Massola Junior N.S."/>
            <person name="Baroncelli R."/>
        </authorList>
    </citation>
    <scope>NUCLEOTIDE SEQUENCE [LARGE SCALE GENOMIC DNA]</scope>
    <source>
        <strain evidence="1 2">CMES1059</strain>
    </source>
</reference>
<evidence type="ECO:0000313" key="1">
    <source>
        <dbReference type="EMBL" id="KAL0933597.1"/>
    </source>
</evidence>
<organism evidence="1 2">
    <name type="scientific">Colletotrichum truncatum</name>
    <name type="common">Anthracnose fungus</name>
    <name type="synonym">Colletotrichum capsici</name>
    <dbReference type="NCBI Taxonomy" id="5467"/>
    <lineage>
        <taxon>Eukaryota</taxon>
        <taxon>Fungi</taxon>
        <taxon>Dikarya</taxon>
        <taxon>Ascomycota</taxon>
        <taxon>Pezizomycotina</taxon>
        <taxon>Sordariomycetes</taxon>
        <taxon>Hypocreomycetidae</taxon>
        <taxon>Glomerellales</taxon>
        <taxon>Glomerellaceae</taxon>
        <taxon>Colletotrichum</taxon>
        <taxon>Colletotrichum truncatum species complex</taxon>
    </lineage>
</organism>
<gene>
    <name evidence="1" type="ORF">CTRU02_210396</name>
</gene>
<sequence length="755" mass="83486">MEDSEQPDLKWSAPFAVLPPSKSASKDLRGDKILLPQSALEQLLAASPRPTVHSNSTFTSYDPFNPYDRQQQGAYGDTSQQLPNPLMFRLVNQQNGNVVYAGIREFSAEEGEIALGPYLMEALGLLPSDFGNEGTGDEPIDLTADMAYDAQPRVMVHAKQLPKGTYVRLRPLEAGYDPDDWKSLLERQLRESYTTLTRDTVLSVRGVKGEQFKFLVDKFLPEGDGVCVVDTDLEVDIEALNEEQARETMRQIMAKAQPGTADGSSKGGEIDVWKSVEGQVLPGEYVDYELASWDRTRPLMVELTGLTAEDSVDLFISPKSTRQRAFPRDSEHVFGNFDGPVDGTKFITIQPTNVELENAEQILVSVHGYPSTGTSGTPVHFSLRVKAVLETDSQDKSSGPKNTDSRSPDDEQCKNCLQWIPKRTMMLHQNFCMRNNISCPKCNQVFKKGSQEWEAHWHCEHDDAFGNTPSSRAKHDDIRHSERQCPACDFTAPSLVELALHRTSVCPGKLILCQFCHLEVPQEGDPLNPSAEVILSGLTAHELADGARTTDCHLCGKIVRMRDMAAHMKHHELDKVSRPKPDICRNSNCGRTLHGVGSAGAVGAGTAMGQGPGNDLGLCSLCFGPLYVSMHDPEGKALRRRIERRYLSQLMTGCGKKWCKNEWCRSGRSNLGLEAKGASAQAALPLVKPLVQSIPDLKEPMHFCVDEGSQQRRKLAEMLAGEGVWDFEWCIAACEAASGNLDKAREWLSNWAPTK</sequence>
<comment type="caution">
    <text evidence="1">The sequence shown here is derived from an EMBL/GenBank/DDBJ whole genome shotgun (WGS) entry which is preliminary data.</text>
</comment>
<proteinExistence type="predicted"/>
<dbReference type="Proteomes" id="UP000805649">
    <property type="component" value="Unassembled WGS sequence"/>
</dbReference>
<name>A0ACC3YP34_COLTU</name>
<protein>
    <submittedName>
        <fullName evidence="1">Ubiquitin fusion degradation protein</fullName>
    </submittedName>
</protein>
<accession>A0ACC3YP34</accession>
<evidence type="ECO:0000313" key="2">
    <source>
        <dbReference type="Proteomes" id="UP000805649"/>
    </source>
</evidence>